<keyword evidence="2" id="KW-1185">Reference proteome</keyword>
<reference evidence="1 2" key="1">
    <citation type="journal article" date="2019" name="Nat. Ecol. Evol.">
        <title>Megaphylogeny resolves global patterns of mushroom evolution.</title>
        <authorList>
            <person name="Varga T."/>
            <person name="Krizsan K."/>
            <person name="Foldi C."/>
            <person name="Dima B."/>
            <person name="Sanchez-Garcia M."/>
            <person name="Sanchez-Ramirez S."/>
            <person name="Szollosi G.J."/>
            <person name="Szarkandi J.G."/>
            <person name="Papp V."/>
            <person name="Albert L."/>
            <person name="Andreopoulos W."/>
            <person name="Angelini C."/>
            <person name="Antonin V."/>
            <person name="Barry K.W."/>
            <person name="Bougher N.L."/>
            <person name="Buchanan P."/>
            <person name="Buyck B."/>
            <person name="Bense V."/>
            <person name="Catcheside P."/>
            <person name="Chovatia M."/>
            <person name="Cooper J."/>
            <person name="Damon W."/>
            <person name="Desjardin D."/>
            <person name="Finy P."/>
            <person name="Geml J."/>
            <person name="Haridas S."/>
            <person name="Hughes K."/>
            <person name="Justo A."/>
            <person name="Karasinski D."/>
            <person name="Kautmanova I."/>
            <person name="Kiss B."/>
            <person name="Kocsube S."/>
            <person name="Kotiranta H."/>
            <person name="LaButti K.M."/>
            <person name="Lechner B.E."/>
            <person name="Liimatainen K."/>
            <person name="Lipzen A."/>
            <person name="Lukacs Z."/>
            <person name="Mihaltcheva S."/>
            <person name="Morgado L.N."/>
            <person name="Niskanen T."/>
            <person name="Noordeloos M.E."/>
            <person name="Ohm R.A."/>
            <person name="Ortiz-Santana B."/>
            <person name="Ovrebo C."/>
            <person name="Racz N."/>
            <person name="Riley R."/>
            <person name="Savchenko A."/>
            <person name="Shiryaev A."/>
            <person name="Soop K."/>
            <person name="Spirin V."/>
            <person name="Szebenyi C."/>
            <person name="Tomsovsky M."/>
            <person name="Tulloss R.E."/>
            <person name="Uehling J."/>
            <person name="Grigoriev I.V."/>
            <person name="Vagvolgyi C."/>
            <person name="Papp T."/>
            <person name="Martin F.M."/>
            <person name="Miettinen O."/>
            <person name="Hibbett D.S."/>
            <person name="Nagy L.G."/>
        </authorList>
    </citation>
    <scope>NUCLEOTIDE SEQUENCE [LARGE SCALE GENOMIC DNA]</scope>
    <source>
        <strain evidence="1 2">CBS 166.37</strain>
    </source>
</reference>
<gene>
    <name evidence="1" type="ORF">BDQ12DRAFT_57594</name>
</gene>
<dbReference type="AlphaFoldDB" id="A0A5C3M285"/>
<evidence type="ECO:0000313" key="2">
    <source>
        <dbReference type="Proteomes" id="UP000308652"/>
    </source>
</evidence>
<name>A0A5C3M285_9AGAR</name>
<dbReference type="EMBL" id="ML213599">
    <property type="protein sequence ID" value="TFK39474.1"/>
    <property type="molecule type" value="Genomic_DNA"/>
</dbReference>
<proteinExistence type="predicted"/>
<accession>A0A5C3M285</accession>
<sequence length="72" mass="8248">MHLCIYHTCTCAYSTSKIQTLYVLEVGFLGILHLGTLLPPQNIRTEVLRLIDISFELGKLPRVDPRRSNYQS</sequence>
<organism evidence="1 2">
    <name type="scientific">Crucibulum laeve</name>
    <dbReference type="NCBI Taxonomy" id="68775"/>
    <lineage>
        <taxon>Eukaryota</taxon>
        <taxon>Fungi</taxon>
        <taxon>Dikarya</taxon>
        <taxon>Basidiomycota</taxon>
        <taxon>Agaricomycotina</taxon>
        <taxon>Agaricomycetes</taxon>
        <taxon>Agaricomycetidae</taxon>
        <taxon>Agaricales</taxon>
        <taxon>Agaricineae</taxon>
        <taxon>Nidulariaceae</taxon>
        <taxon>Crucibulum</taxon>
    </lineage>
</organism>
<evidence type="ECO:0000313" key="1">
    <source>
        <dbReference type="EMBL" id="TFK39474.1"/>
    </source>
</evidence>
<protein>
    <submittedName>
        <fullName evidence="1">Uncharacterized protein</fullName>
    </submittedName>
</protein>
<dbReference type="Proteomes" id="UP000308652">
    <property type="component" value="Unassembled WGS sequence"/>
</dbReference>